<evidence type="ECO:0000313" key="1">
    <source>
        <dbReference type="EMBL" id="KAJ1197970.1"/>
    </source>
</evidence>
<protein>
    <submittedName>
        <fullName evidence="1">Uncharacterized protein</fullName>
    </submittedName>
</protein>
<sequence>MTRVHSLVRLHRVCIRRACEAGFFLFIADPLSLLRAERFGLGLQFQLLFSRSVGAFICLSPTLARSASLN</sequence>
<organism evidence="1 2">
    <name type="scientific">Pleurodeles waltl</name>
    <name type="common">Iberian ribbed newt</name>
    <dbReference type="NCBI Taxonomy" id="8319"/>
    <lineage>
        <taxon>Eukaryota</taxon>
        <taxon>Metazoa</taxon>
        <taxon>Chordata</taxon>
        <taxon>Craniata</taxon>
        <taxon>Vertebrata</taxon>
        <taxon>Euteleostomi</taxon>
        <taxon>Amphibia</taxon>
        <taxon>Batrachia</taxon>
        <taxon>Caudata</taxon>
        <taxon>Salamandroidea</taxon>
        <taxon>Salamandridae</taxon>
        <taxon>Pleurodelinae</taxon>
        <taxon>Pleurodeles</taxon>
    </lineage>
</organism>
<dbReference type="EMBL" id="JANPWB010000003">
    <property type="protein sequence ID" value="KAJ1197970.1"/>
    <property type="molecule type" value="Genomic_DNA"/>
</dbReference>
<dbReference type="AlphaFoldDB" id="A0AAV7VCK6"/>
<keyword evidence="2" id="KW-1185">Reference proteome</keyword>
<accession>A0AAV7VCK6</accession>
<name>A0AAV7VCK6_PLEWA</name>
<proteinExistence type="predicted"/>
<gene>
    <name evidence="1" type="ORF">NDU88_001814</name>
</gene>
<dbReference type="Proteomes" id="UP001066276">
    <property type="component" value="Chromosome 2_1"/>
</dbReference>
<reference evidence="1" key="1">
    <citation type="journal article" date="2022" name="bioRxiv">
        <title>Sequencing and chromosome-scale assembly of the giantPleurodeles waltlgenome.</title>
        <authorList>
            <person name="Brown T."/>
            <person name="Elewa A."/>
            <person name="Iarovenko S."/>
            <person name="Subramanian E."/>
            <person name="Araus A.J."/>
            <person name="Petzold A."/>
            <person name="Susuki M."/>
            <person name="Suzuki K.-i.T."/>
            <person name="Hayashi T."/>
            <person name="Toyoda A."/>
            <person name="Oliveira C."/>
            <person name="Osipova E."/>
            <person name="Leigh N.D."/>
            <person name="Simon A."/>
            <person name="Yun M.H."/>
        </authorList>
    </citation>
    <scope>NUCLEOTIDE SEQUENCE</scope>
    <source>
        <strain evidence="1">20211129_DDA</strain>
        <tissue evidence="1">Liver</tissue>
    </source>
</reference>
<evidence type="ECO:0000313" key="2">
    <source>
        <dbReference type="Proteomes" id="UP001066276"/>
    </source>
</evidence>
<comment type="caution">
    <text evidence="1">The sequence shown here is derived from an EMBL/GenBank/DDBJ whole genome shotgun (WGS) entry which is preliminary data.</text>
</comment>